<evidence type="ECO:0000256" key="2">
    <source>
        <dbReference type="PROSITE-ProRule" id="PRU01211"/>
    </source>
</evidence>
<dbReference type="PANTHER" id="PTHR10127:SF831">
    <property type="entry name" value="ZINC METALLOPROTEINASE NAS-37"/>
    <property type="match status" value="1"/>
</dbReference>
<keyword evidence="3" id="KW-0732">Signal</keyword>
<keyword evidence="3" id="KW-0645">Protease</keyword>
<dbReference type="SUPFAM" id="SSF55486">
    <property type="entry name" value="Metalloproteases ('zincins'), catalytic domain"/>
    <property type="match status" value="1"/>
</dbReference>
<evidence type="ECO:0000256" key="1">
    <source>
        <dbReference type="ARBA" id="ARBA00023157"/>
    </source>
</evidence>
<reference evidence="6" key="1">
    <citation type="submission" date="2017-02" db="UniProtKB">
        <authorList>
            <consortium name="WormBaseParasite"/>
        </authorList>
    </citation>
    <scope>IDENTIFICATION</scope>
</reference>
<dbReference type="PANTHER" id="PTHR10127">
    <property type="entry name" value="DISCOIDIN, CUB, EGF, LAMININ , AND ZINC METALLOPROTEASE DOMAIN CONTAINING"/>
    <property type="match status" value="1"/>
</dbReference>
<dbReference type="EC" id="3.4.24.-" evidence="3"/>
<evidence type="ECO:0000313" key="5">
    <source>
        <dbReference type="Proteomes" id="UP000038045"/>
    </source>
</evidence>
<dbReference type="SMART" id="SM00235">
    <property type="entry name" value="ZnMc"/>
    <property type="match status" value="1"/>
</dbReference>
<dbReference type="Pfam" id="PF01400">
    <property type="entry name" value="Astacin"/>
    <property type="match status" value="1"/>
</dbReference>
<dbReference type="InterPro" id="IPR001506">
    <property type="entry name" value="Peptidase_M12A"/>
</dbReference>
<evidence type="ECO:0000259" key="4">
    <source>
        <dbReference type="PROSITE" id="PS51864"/>
    </source>
</evidence>
<comment type="cofactor">
    <cofactor evidence="2 3">
        <name>Zn(2+)</name>
        <dbReference type="ChEBI" id="CHEBI:29105"/>
    </cofactor>
    <text evidence="2 3">Binds 1 zinc ion per subunit.</text>
</comment>
<evidence type="ECO:0000256" key="3">
    <source>
        <dbReference type="RuleBase" id="RU361183"/>
    </source>
</evidence>
<dbReference type="AlphaFoldDB" id="A0A0N4ZJ49"/>
<dbReference type="Gene3D" id="3.40.390.10">
    <property type="entry name" value="Collagenase (Catalytic Domain)"/>
    <property type="match status" value="1"/>
</dbReference>
<feature type="binding site" evidence="2">
    <location>
        <position position="134"/>
    </location>
    <ligand>
        <name>Zn(2+)</name>
        <dbReference type="ChEBI" id="CHEBI:29105"/>
        <note>catalytic</note>
    </ligand>
</feature>
<dbReference type="PROSITE" id="PS51864">
    <property type="entry name" value="ASTACIN"/>
    <property type="match status" value="1"/>
</dbReference>
<keyword evidence="1" id="KW-1015">Disulfide bond</keyword>
<protein>
    <recommendedName>
        <fullName evidence="3">Metalloendopeptidase</fullName>
        <ecNumber evidence="3">3.4.24.-</ecNumber>
    </recommendedName>
</protein>
<dbReference type="InterPro" id="IPR024079">
    <property type="entry name" value="MetalloPept_cat_dom_sf"/>
</dbReference>
<dbReference type="WBParaSite" id="PTRK_0000796000.1">
    <property type="protein sequence ID" value="PTRK_0000796000.1"/>
    <property type="gene ID" value="PTRK_0000796000"/>
</dbReference>
<proteinExistence type="predicted"/>
<keyword evidence="2 3" id="KW-0862">Zinc</keyword>
<dbReference type="Proteomes" id="UP000038045">
    <property type="component" value="Unplaced"/>
</dbReference>
<feature type="binding site" evidence="2">
    <location>
        <position position="128"/>
    </location>
    <ligand>
        <name>Zn(2+)</name>
        <dbReference type="ChEBI" id="CHEBI:29105"/>
        <note>catalytic</note>
    </ligand>
</feature>
<name>A0A0N4ZJ49_PARTI</name>
<feature type="domain" description="Peptidase M12A" evidence="4">
    <location>
        <begin position="36"/>
        <end position="232"/>
    </location>
</feature>
<dbReference type="GO" id="GO:0008270">
    <property type="term" value="F:zinc ion binding"/>
    <property type="evidence" value="ECO:0007669"/>
    <property type="project" value="UniProtKB-UniRule"/>
</dbReference>
<comment type="caution">
    <text evidence="2">Lacks conserved residue(s) required for the propagation of feature annotation.</text>
</comment>
<evidence type="ECO:0000313" key="6">
    <source>
        <dbReference type="WBParaSite" id="PTRK_0000796000.1"/>
    </source>
</evidence>
<keyword evidence="3" id="KW-0378">Hydrolase</keyword>
<sequence>MYLFSIIIFLLLNIFNTQSIEDDIGNTRYKRGIMKRGMKLKWTFPIKYYAEKEVNETNVDNALIKIMNNTCVLFQKVDKHNKTIGLRYFKGNGCWSSTGRVKYNRVQDISLGNNCDMLYGAIQHATAHSLGLYHENTRYDAGGYLRIKTGNIEKGKENKFKKFLKNQSYVYDTQFDYGSLMLNSIYSFSKNGCQVVFPIKSDIYNSLIGQRYSLSFNDYKVINKFYCDSKCNKDEKLECQNGGYQNPLNCTTCKCPIGYKGKLCDEIEKSNNKKCGNSYIKLTNHTPVIIKAKQKMKCNYLVTAKSGDKIKVKVVKVNTTLLPMCFHSLGLEIKYQSDKGATGACFCGNYTNYIFISENHEVFIQYVGRSIKHYFEIRLERIQNLKERQAIISKEQLSDKYIYDEKK</sequence>
<dbReference type="InterPro" id="IPR006026">
    <property type="entry name" value="Peptidase_Metallo"/>
</dbReference>
<organism evidence="5 6">
    <name type="scientific">Parastrongyloides trichosuri</name>
    <name type="common">Possum-specific nematode worm</name>
    <dbReference type="NCBI Taxonomy" id="131310"/>
    <lineage>
        <taxon>Eukaryota</taxon>
        <taxon>Metazoa</taxon>
        <taxon>Ecdysozoa</taxon>
        <taxon>Nematoda</taxon>
        <taxon>Chromadorea</taxon>
        <taxon>Rhabditida</taxon>
        <taxon>Tylenchina</taxon>
        <taxon>Panagrolaimomorpha</taxon>
        <taxon>Strongyloidoidea</taxon>
        <taxon>Strongyloididae</taxon>
        <taxon>Parastrongyloides</taxon>
    </lineage>
</organism>
<keyword evidence="3" id="KW-0482">Metalloprotease</keyword>
<feature type="chain" id="PRO_5005733258" description="Metalloendopeptidase" evidence="3">
    <location>
        <begin position="20"/>
        <end position="407"/>
    </location>
</feature>
<dbReference type="GO" id="GO:0006508">
    <property type="term" value="P:proteolysis"/>
    <property type="evidence" value="ECO:0007669"/>
    <property type="project" value="UniProtKB-KW"/>
</dbReference>
<keyword evidence="2 3" id="KW-0479">Metal-binding</keyword>
<keyword evidence="5" id="KW-1185">Reference proteome</keyword>
<feature type="binding site" evidence="2">
    <location>
        <position position="124"/>
    </location>
    <ligand>
        <name>Zn(2+)</name>
        <dbReference type="ChEBI" id="CHEBI:29105"/>
        <note>catalytic</note>
    </ligand>
</feature>
<feature type="signal peptide" evidence="3">
    <location>
        <begin position="1"/>
        <end position="19"/>
    </location>
</feature>
<dbReference type="PRINTS" id="PR00480">
    <property type="entry name" value="ASTACIN"/>
</dbReference>
<dbReference type="STRING" id="131310.A0A0N4ZJ49"/>
<accession>A0A0N4ZJ49</accession>
<dbReference type="GO" id="GO:0004222">
    <property type="term" value="F:metalloendopeptidase activity"/>
    <property type="evidence" value="ECO:0007669"/>
    <property type="project" value="UniProtKB-UniRule"/>
</dbReference>